<keyword evidence="5" id="KW-0539">Nucleus</keyword>
<dbReference type="PANTHER" id="PTHR11800:SF13">
    <property type="entry name" value="DNA-DIRECTED RNA POLYMERASES I AND III SUBUNIT RPAC1"/>
    <property type="match status" value="1"/>
</dbReference>
<dbReference type="InterPro" id="IPR001514">
    <property type="entry name" value="DNA-dir_RNA_pol_30-40kDasu_CS"/>
</dbReference>
<dbReference type="GO" id="GO:0003899">
    <property type="term" value="F:DNA-directed RNA polymerase activity"/>
    <property type="evidence" value="ECO:0007669"/>
    <property type="project" value="InterPro"/>
</dbReference>
<dbReference type="AlphaFoldDB" id="A0A3N4IL57"/>
<keyword evidence="3 9" id="KW-0240">DNA-directed RNA polymerase</keyword>
<reference evidence="9 10" key="1">
    <citation type="journal article" date="2018" name="Nat. Ecol. Evol.">
        <title>Pezizomycetes genomes reveal the molecular basis of ectomycorrhizal truffle lifestyle.</title>
        <authorList>
            <person name="Murat C."/>
            <person name="Payen T."/>
            <person name="Noel B."/>
            <person name="Kuo A."/>
            <person name="Morin E."/>
            <person name="Chen J."/>
            <person name="Kohler A."/>
            <person name="Krizsan K."/>
            <person name="Balestrini R."/>
            <person name="Da Silva C."/>
            <person name="Montanini B."/>
            <person name="Hainaut M."/>
            <person name="Levati E."/>
            <person name="Barry K.W."/>
            <person name="Belfiori B."/>
            <person name="Cichocki N."/>
            <person name="Clum A."/>
            <person name="Dockter R.B."/>
            <person name="Fauchery L."/>
            <person name="Guy J."/>
            <person name="Iotti M."/>
            <person name="Le Tacon F."/>
            <person name="Lindquist E.A."/>
            <person name="Lipzen A."/>
            <person name="Malagnac F."/>
            <person name="Mello A."/>
            <person name="Molinier V."/>
            <person name="Miyauchi S."/>
            <person name="Poulain J."/>
            <person name="Riccioni C."/>
            <person name="Rubini A."/>
            <person name="Sitrit Y."/>
            <person name="Splivallo R."/>
            <person name="Traeger S."/>
            <person name="Wang M."/>
            <person name="Zifcakova L."/>
            <person name="Wipf D."/>
            <person name="Zambonelli A."/>
            <person name="Paolocci F."/>
            <person name="Nowrousian M."/>
            <person name="Ottonello S."/>
            <person name="Baldrian P."/>
            <person name="Spatafora J.W."/>
            <person name="Henrissat B."/>
            <person name="Nagy L.G."/>
            <person name="Aury J.M."/>
            <person name="Wincker P."/>
            <person name="Grigoriev I.V."/>
            <person name="Bonfante P."/>
            <person name="Martin F.M."/>
        </authorList>
    </citation>
    <scope>NUCLEOTIDE SEQUENCE [LARGE SCALE GENOMIC DNA]</scope>
    <source>
        <strain evidence="9 10">RN42</strain>
    </source>
</reference>
<evidence type="ECO:0000313" key="10">
    <source>
        <dbReference type="Proteomes" id="UP000275078"/>
    </source>
</evidence>
<dbReference type="Gene3D" id="2.170.120.12">
    <property type="entry name" value="DNA-directed RNA polymerase, insert domain"/>
    <property type="match status" value="1"/>
</dbReference>
<gene>
    <name evidence="9" type="ORF">BJ508DRAFT_357947</name>
</gene>
<evidence type="ECO:0000256" key="7">
    <source>
        <dbReference type="ARBA" id="ARBA00081520"/>
    </source>
</evidence>
<dbReference type="SUPFAM" id="SSF56553">
    <property type="entry name" value="Insert subdomain of RNA polymerase alpha subunit"/>
    <property type="match status" value="1"/>
</dbReference>
<dbReference type="PROSITE" id="PS00446">
    <property type="entry name" value="RNA_POL_D_30KD"/>
    <property type="match status" value="1"/>
</dbReference>
<dbReference type="GO" id="GO:0006362">
    <property type="term" value="P:transcription elongation by RNA polymerase I"/>
    <property type="evidence" value="ECO:0007669"/>
    <property type="project" value="UniProtKB-ARBA"/>
</dbReference>
<name>A0A3N4IL57_ASCIM</name>
<dbReference type="Gene3D" id="3.30.1360.10">
    <property type="entry name" value="RNA polymerase, RBP11-like subunit"/>
    <property type="match status" value="1"/>
</dbReference>
<dbReference type="SMART" id="SM00662">
    <property type="entry name" value="RPOLD"/>
    <property type="match status" value="1"/>
</dbReference>
<protein>
    <recommendedName>
        <fullName evidence="2">DNA-directed RNA polymerases I and III subunit RPAC1</fullName>
    </recommendedName>
    <alternativeName>
        <fullName evidence="7">DNA-directed RNA polymerases I and III 40 kDa polypeptide</fullName>
    </alternativeName>
</protein>
<dbReference type="GO" id="GO:0006383">
    <property type="term" value="P:transcription by RNA polymerase III"/>
    <property type="evidence" value="ECO:0007669"/>
    <property type="project" value="UniProtKB-ARBA"/>
</dbReference>
<dbReference type="GO" id="GO:0003677">
    <property type="term" value="F:DNA binding"/>
    <property type="evidence" value="ECO:0007669"/>
    <property type="project" value="InterPro"/>
</dbReference>
<keyword evidence="4" id="KW-0804">Transcription</keyword>
<dbReference type="GO" id="GO:0005736">
    <property type="term" value="C:RNA polymerase I complex"/>
    <property type="evidence" value="ECO:0007669"/>
    <property type="project" value="UniProtKB-ARBA"/>
</dbReference>
<organism evidence="9 10">
    <name type="scientific">Ascobolus immersus RN42</name>
    <dbReference type="NCBI Taxonomy" id="1160509"/>
    <lineage>
        <taxon>Eukaryota</taxon>
        <taxon>Fungi</taxon>
        <taxon>Dikarya</taxon>
        <taxon>Ascomycota</taxon>
        <taxon>Pezizomycotina</taxon>
        <taxon>Pezizomycetes</taxon>
        <taxon>Pezizales</taxon>
        <taxon>Ascobolaceae</taxon>
        <taxon>Ascobolus</taxon>
    </lineage>
</organism>
<evidence type="ECO:0000256" key="6">
    <source>
        <dbReference type="ARBA" id="ARBA00025804"/>
    </source>
</evidence>
<evidence type="ECO:0000313" key="9">
    <source>
        <dbReference type="EMBL" id="RPA86875.1"/>
    </source>
</evidence>
<dbReference type="CDD" id="cd07032">
    <property type="entry name" value="RNAP_I_II_AC40"/>
    <property type="match status" value="1"/>
</dbReference>
<dbReference type="GO" id="GO:0005666">
    <property type="term" value="C:RNA polymerase III complex"/>
    <property type="evidence" value="ECO:0007669"/>
    <property type="project" value="TreeGrafter"/>
</dbReference>
<dbReference type="HAMAP" id="MF_00320">
    <property type="entry name" value="RNApol_arch_Rpo3"/>
    <property type="match status" value="1"/>
</dbReference>
<evidence type="ECO:0000259" key="8">
    <source>
        <dbReference type="SMART" id="SM00662"/>
    </source>
</evidence>
<sequence>MAPSKKSEQIDPRRIIKINEETVTNVAATDFPGHYPGEDHAWDLNLFRKNLKVEFHKNKPLHAEFDLIGVDAAIANAFRRILIAEVPGLAIEYVYIQNNTSIIQDEVLSHRLGLLPLRGNKEAFDKMAWFKKPEAGEPTLPTERDTIVLTLKATCEKNKNAKKDEEDPNKLFINNNVYARDVVFEPHGSQKALYKKDPIRPTNPGILIAKLRPGQEIDLIMHAIKGVGKDHAKFSPVATASYRLLPMITIKEPIEGELADKFAKCFPKGVIEVTTDKKGVKTAKVADPRRDTVSRECLRHKEFQGIVELGRIRDHFIFSVESTGMHDSDELFLQSVAILKEKCKRLRSKLQSIE</sequence>
<dbReference type="PANTHER" id="PTHR11800">
    <property type="entry name" value="DNA-DIRECTED RNA POLYMERASE"/>
    <property type="match status" value="1"/>
</dbReference>
<dbReference type="STRING" id="1160509.A0A3N4IL57"/>
<dbReference type="InterPro" id="IPR033901">
    <property type="entry name" value="RNAPI/III_AC40"/>
</dbReference>
<evidence type="ECO:0000256" key="1">
    <source>
        <dbReference type="ARBA" id="ARBA00004123"/>
    </source>
</evidence>
<dbReference type="Proteomes" id="UP000275078">
    <property type="component" value="Unassembled WGS sequence"/>
</dbReference>
<dbReference type="InterPro" id="IPR022842">
    <property type="entry name" value="RNAP_Rpo3/Rpb3/RPAC1"/>
</dbReference>
<dbReference type="Pfam" id="PF01193">
    <property type="entry name" value="RNA_pol_L"/>
    <property type="match status" value="1"/>
</dbReference>
<keyword evidence="10" id="KW-1185">Reference proteome</keyword>
<dbReference type="FunFam" id="2.170.120.12:FF:000003">
    <property type="entry name" value="Dna-directed rna polymerases i and iii subunit"/>
    <property type="match status" value="1"/>
</dbReference>
<evidence type="ECO:0000256" key="5">
    <source>
        <dbReference type="ARBA" id="ARBA00023242"/>
    </source>
</evidence>
<dbReference type="FunFam" id="3.30.1360.10:FF:000005">
    <property type="entry name" value="Dna-directed rna polymerases i and iii subunit"/>
    <property type="match status" value="1"/>
</dbReference>
<evidence type="ECO:0000256" key="4">
    <source>
        <dbReference type="ARBA" id="ARBA00023163"/>
    </source>
</evidence>
<evidence type="ECO:0000256" key="3">
    <source>
        <dbReference type="ARBA" id="ARBA00022478"/>
    </source>
</evidence>
<dbReference type="GO" id="GO:0046983">
    <property type="term" value="F:protein dimerization activity"/>
    <property type="evidence" value="ECO:0007669"/>
    <property type="project" value="InterPro"/>
</dbReference>
<comment type="subcellular location">
    <subcellularLocation>
        <location evidence="1">Nucleus</location>
    </subcellularLocation>
</comment>
<proteinExistence type="inferred from homology"/>
<evidence type="ECO:0000256" key="2">
    <source>
        <dbReference type="ARBA" id="ARBA00022083"/>
    </source>
</evidence>
<dbReference type="Pfam" id="PF01000">
    <property type="entry name" value="RNA_pol_A_bac"/>
    <property type="match status" value="1"/>
</dbReference>
<dbReference type="InterPro" id="IPR011263">
    <property type="entry name" value="DNA-dir_RNA_pol_RpoA/D/Rpb3"/>
</dbReference>
<dbReference type="InterPro" id="IPR036603">
    <property type="entry name" value="RBP11-like"/>
</dbReference>
<dbReference type="NCBIfam" id="NF001988">
    <property type="entry name" value="PRK00783.1"/>
    <property type="match status" value="1"/>
</dbReference>
<dbReference type="OrthoDB" id="270173at2759"/>
<dbReference type="EMBL" id="ML119648">
    <property type="protein sequence ID" value="RPA86875.1"/>
    <property type="molecule type" value="Genomic_DNA"/>
</dbReference>
<dbReference type="InterPro" id="IPR036643">
    <property type="entry name" value="RNApol_insert_sf"/>
</dbReference>
<comment type="similarity">
    <text evidence="6">Belongs to the archaeal Rpo3/eukaryotic RPB3 RNA polymerase subunit family.</text>
</comment>
<feature type="domain" description="DNA-directed RNA polymerase RpoA/D/Rpb3-type" evidence="8">
    <location>
        <begin position="62"/>
        <end position="349"/>
    </location>
</feature>
<accession>A0A3N4IL57</accession>
<dbReference type="SUPFAM" id="SSF55257">
    <property type="entry name" value="RBP11-like subunits of RNA polymerase"/>
    <property type="match status" value="1"/>
</dbReference>
<dbReference type="InterPro" id="IPR050518">
    <property type="entry name" value="Rpo3/RPB3_RNA_Pol_subunit"/>
</dbReference>
<dbReference type="InterPro" id="IPR011262">
    <property type="entry name" value="DNA-dir_RNA_pol_insert"/>
</dbReference>